<dbReference type="PANTHER" id="PTHR34123:SF1">
    <property type="entry name" value="OS04G0578200 PROTEIN"/>
    <property type="match status" value="1"/>
</dbReference>
<dbReference type="PANTHER" id="PTHR34123">
    <property type="entry name" value="OS04G0578200 PROTEIN"/>
    <property type="match status" value="1"/>
</dbReference>
<gene>
    <name evidence="1" type="ORF">THAPSDRAFT_4131</name>
</gene>
<dbReference type="eggNOG" id="ENOG502S3VQ">
    <property type="taxonomic scope" value="Eukaryota"/>
</dbReference>
<protein>
    <submittedName>
        <fullName evidence="1">Uncharacterized protein</fullName>
    </submittedName>
</protein>
<dbReference type="STRING" id="35128.B8C107"/>
<dbReference type="KEGG" id="tps:THAPSDRAFT_4131"/>
<evidence type="ECO:0000313" key="2">
    <source>
        <dbReference type="Proteomes" id="UP000001449"/>
    </source>
</evidence>
<dbReference type="InParanoid" id="B8C107"/>
<evidence type="ECO:0000313" key="1">
    <source>
        <dbReference type="EMBL" id="EED92698.1"/>
    </source>
</evidence>
<dbReference type="Proteomes" id="UP000001449">
    <property type="component" value="Chromosome 4"/>
</dbReference>
<sequence>MEQEERQEDLLQTNSWEKKIMSGVLFVGTLHNFPLNTLNRTKSTTTMMLQQTADTLTFTALLLSVSLQCNSFLIPQSQSSRVITSSSNNRSVVSLHEGTKSDEERTKETIRSNNPLELASWYAVEAFGKAFGSKKSDGDIIISSNDIDLTKQPSSLQETLARVKLDNDRSYFLSGEVDRLIYDEDCVFADPFVAFNGKNFVVWYECMYMIRTLSSFNLLLVTEGRDRFIDNLANLGSFITNYDAKMLKYDVEKDGQEIVTKVMVKLQLNLPWAPVLAWPWGVTYEVDPQTYLITSHVESWDIEAWEGVKQIFRKPTVTISNKKD</sequence>
<dbReference type="PaxDb" id="35128-Thaps4131"/>
<reference evidence="1 2" key="2">
    <citation type="journal article" date="2008" name="Nature">
        <title>The Phaeodactylum genome reveals the evolutionary history of diatom genomes.</title>
        <authorList>
            <person name="Bowler C."/>
            <person name="Allen A.E."/>
            <person name="Badger J.H."/>
            <person name="Grimwood J."/>
            <person name="Jabbari K."/>
            <person name="Kuo A."/>
            <person name="Maheswari U."/>
            <person name="Martens C."/>
            <person name="Maumus F."/>
            <person name="Otillar R.P."/>
            <person name="Rayko E."/>
            <person name="Salamov A."/>
            <person name="Vandepoele K."/>
            <person name="Beszteri B."/>
            <person name="Gruber A."/>
            <person name="Heijde M."/>
            <person name="Katinka M."/>
            <person name="Mock T."/>
            <person name="Valentin K."/>
            <person name="Verret F."/>
            <person name="Berges J.A."/>
            <person name="Brownlee C."/>
            <person name="Cadoret J.P."/>
            <person name="Chiovitti A."/>
            <person name="Choi C.J."/>
            <person name="Coesel S."/>
            <person name="De Martino A."/>
            <person name="Detter J.C."/>
            <person name="Durkin C."/>
            <person name="Falciatore A."/>
            <person name="Fournet J."/>
            <person name="Haruta M."/>
            <person name="Huysman M.J."/>
            <person name="Jenkins B.D."/>
            <person name="Jiroutova K."/>
            <person name="Jorgensen R.E."/>
            <person name="Joubert Y."/>
            <person name="Kaplan A."/>
            <person name="Kroger N."/>
            <person name="Kroth P.G."/>
            <person name="La Roche J."/>
            <person name="Lindquist E."/>
            <person name="Lommer M."/>
            <person name="Martin-Jezequel V."/>
            <person name="Lopez P.J."/>
            <person name="Lucas S."/>
            <person name="Mangogna M."/>
            <person name="McGinnis K."/>
            <person name="Medlin L.K."/>
            <person name="Montsant A."/>
            <person name="Oudot-Le Secq M.P."/>
            <person name="Napoli C."/>
            <person name="Obornik M."/>
            <person name="Parker M.S."/>
            <person name="Petit J.L."/>
            <person name="Porcel B.M."/>
            <person name="Poulsen N."/>
            <person name="Robison M."/>
            <person name="Rychlewski L."/>
            <person name="Rynearson T.A."/>
            <person name="Schmutz J."/>
            <person name="Shapiro H."/>
            <person name="Siaut M."/>
            <person name="Stanley M."/>
            <person name="Sussman M.R."/>
            <person name="Taylor A.R."/>
            <person name="Vardi A."/>
            <person name="von Dassow P."/>
            <person name="Vyverman W."/>
            <person name="Willis A."/>
            <person name="Wyrwicz L.S."/>
            <person name="Rokhsar D.S."/>
            <person name="Weissenbach J."/>
            <person name="Armbrust E.V."/>
            <person name="Green B.R."/>
            <person name="Van de Peer Y."/>
            <person name="Grigoriev I.V."/>
        </authorList>
    </citation>
    <scope>NUCLEOTIDE SEQUENCE [LARGE SCALE GENOMIC DNA]</scope>
    <source>
        <strain evidence="1 2">CCMP1335</strain>
    </source>
</reference>
<keyword evidence="2" id="KW-1185">Reference proteome</keyword>
<organism evidence="1 2">
    <name type="scientific">Thalassiosira pseudonana</name>
    <name type="common">Marine diatom</name>
    <name type="synonym">Cyclotella nana</name>
    <dbReference type="NCBI Taxonomy" id="35128"/>
    <lineage>
        <taxon>Eukaryota</taxon>
        <taxon>Sar</taxon>
        <taxon>Stramenopiles</taxon>
        <taxon>Ochrophyta</taxon>
        <taxon>Bacillariophyta</taxon>
        <taxon>Coscinodiscophyceae</taxon>
        <taxon>Thalassiosirophycidae</taxon>
        <taxon>Thalassiosirales</taxon>
        <taxon>Thalassiosiraceae</taxon>
        <taxon>Thalassiosira</taxon>
    </lineage>
</organism>
<accession>B8C107</accession>
<dbReference type="HOGENOM" id="CLU_859177_0_0_1"/>
<reference evidence="1 2" key="1">
    <citation type="journal article" date="2004" name="Science">
        <title>The genome of the diatom Thalassiosira pseudonana: ecology, evolution, and metabolism.</title>
        <authorList>
            <person name="Armbrust E.V."/>
            <person name="Berges J.A."/>
            <person name="Bowler C."/>
            <person name="Green B.R."/>
            <person name="Martinez D."/>
            <person name="Putnam N.H."/>
            <person name="Zhou S."/>
            <person name="Allen A.E."/>
            <person name="Apt K.E."/>
            <person name="Bechner M."/>
            <person name="Brzezinski M.A."/>
            <person name="Chaal B.K."/>
            <person name="Chiovitti A."/>
            <person name="Davis A.K."/>
            <person name="Demarest M.S."/>
            <person name="Detter J.C."/>
            <person name="Glavina T."/>
            <person name="Goodstein D."/>
            <person name="Hadi M.Z."/>
            <person name="Hellsten U."/>
            <person name="Hildebrand M."/>
            <person name="Jenkins B.D."/>
            <person name="Jurka J."/>
            <person name="Kapitonov V.V."/>
            <person name="Kroger N."/>
            <person name="Lau W.W."/>
            <person name="Lane T.W."/>
            <person name="Larimer F.W."/>
            <person name="Lippmeier J.C."/>
            <person name="Lucas S."/>
            <person name="Medina M."/>
            <person name="Montsant A."/>
            <person name="Obornik M."/>
            <person name="Parker M.S."/>
            <person name="Palenik B."/>
            <person name="Pazour G.J."/>
            <person name="Richardson P.M."/>
            <person name="Rynearson T.A."/>
            <person name="Saito M.A."/>
            <person name="Schwartz D.C."/>
            <person name="Thamatrakoln K."/>
            <person name="Valentin K."/>
            <person name="Vardi A."/>
            <person name="Wilkerson F.P."/>
            <person name="Rokhsar D.S."/>
        </authorList>
    </citation>
    <scope>NUCLEOTIDE SEQUENCE [LARGE SCALE GENOMIC DNA]</scope>
    <source>
        <strain evidence="1 2">CCMP1335</strain>
    </source>
</reference>
<dbReference type="GeneID" id="7446750"/>
<dbReference type="EMBL" id="CM000641">
    <property type="protein sequence ID" value="EED92698.1"/>
    <property type="molecule type" value="Genomic_DNA"/>
</dbReference>
<dbReference type="RefSeq" id="XP_002289161.1">
    <property type="nucleotide sequence ID" value="XM_002289125.1"/>
</dbReference>
<name>B8C107_THAPS</name>
<dbReference type="AlphaFoldDB" id="B8C107"/>
<proteinExistence type="predicted"/>